<sequence length="139" mass="15908">MFFNKFQTGQERHMEHRIDKDGITQSSLNLPTIHYLTLSRRRHPNVRFISTLKLESYEDVKSKLGTKLGTKLRYICDMLDTFNSMSRAVKYDAGTTLMLPPMKLPRLLLSLPTPMRSTGKGSLLLLLACTLDTLCVARF</sequence>
<reference evidence="1 2" key="1">
    <citation type="submission" date="2024-01" db="EMBL/GenBank/DDBJ databases">
        <title>A draft genome for a cacao thread blight-causing isolate of Paramarasmius palmivorus.</title>
        <authorList>
            <person name="Baruah I.K."/>
            <person name="Bukari Y."/>
            <person name="Amoako-Attah I."/>
            <person name="Meinhardt L.W."/>
            <person name="Bailey B.A."/>
            <person name="Cohen S.P."/>
        </authorList>
    </citation>
    <scope>NUCLEOTIDE SEQUENCE [LARGE SCALE GENOMIC DNA]</scope>
    <source>
        <strain evidence="1 2">GH-12</strain>
    </source>
</reference>
<dbReference type="Proteomes" id="UP001383192">
    <property type="component" value="Unassembled WGS sequence"/>
</dbReference>
<protein>
    <submittedName>
        <fullName evidence="1">Uncharacterized protein</fullName>
    </submittedName>
</protein>
<accession>A0AAW0B6U5</accession>
<evidence type="ECO:0000313" key="2">
    <source>
        <dbReference type="Proteomes" id="UP001383192"/>
    </source>
</evidence>
<keyword evidence="2" id="KW-1185">Reference proteome</keyword>
<comment type="caution">
    <text evidence="1">The sequence shown here is derived from an EMBL/GenBank/DDBJ whole genome shotgun (WGS) entry which is preliminary data.</text>
</comment>
<name>A0AAW0B6U5_9AGAR</name>
<dbReference type="EMBL" id="JAYKXP010000160">
    <property type="protein sequence ID" value="KAK7021857.1"/>
    <property type="molecule type" value="Genomic_DNA"/>
</dbReference>
<gene>
    <name evidence="1" type="ORF">VNI00_017204</name>
</gene>
<evidence type="ECO:0000313" key="1">
    <source>
        <dbReference type="EMBL" id="KAK7021857.1"/>
    </source>
</evidence>
<dbReference type="AlphaFoldDB" id="A0AAW0B6U5"/>
<proteinExistence type="predicted"/>
<organism evidence="1 2">
    <name type="scientific">Paramarasmius palmivorus</name>
    <dbReference type="NCBI Taxonomy" id="297713"/>
    <lineage>
        <taxon>Eukaryota</taxon>
        <taxon>Fungi</taxon>
        <taxon>Dikarya</taxon>
        <taxon>Basidiomycota</taxon>
        <taxon>Agaricomycotina</taxon>
        <taxon>Agaricomycetes</taxon>
        <taxon>Agaricomycetidae</taxon>
        <taxon>Agaricales</taxon>
        <taxon>Marasmiineae</taxon>
        <taxon>Marasmiaceae</taxon>
        <taxon>Paramarasmius</taxon>
    </lineage>
</organism>